<reference evidence="1 4" key="1">
    <citation type="submission" date="2015-11" db="EMBL/GenBank/DDBJ databases">
        <title>Complete Genome Sequence of Kocuria flava strain HO-9041.</title>
        <authorList>
            <person name="Zhou M."/>
            <person name="Dai J."/>
        </authorList>
    </citation>
    <scope>NUCLEOTIDE SEQUENCE [LARGE SCALE GENOMIC DNA]</scope>
    <source>
        <strain evidence="1 4">HO-9041</strain>
    </source>
</reference>
<evidence type="ECO:0000313" key="3">
    <source>
        <dbReference type="EMBL" id="PLC10996.1"/>
    </source>
</evidence>
<dbReference type="STRING" id="446860.AS188_06010"/>
<dbReference type="GO" id="GO:0003677">
    <property type="term" value="F:DNA binding"/>
    <property type="evidence" value="ECO:0007669"/>
    <property type="project" value="UniProtKB-KW"/>
</dbReference>
<dbReference type="KEGG" id="kfv:AS188_06010"/>
<reference evidence="3 5" key="2">
    <citation type="submission" date="2015-12" db="EMBL/GenBank/DDBJ databases">
        <authorList>
            <person name="Shamseldin A."/>
            <person name="Moawad H."/>
            <person name="Abd El-Rahim W.M."/>
            <person name="Sadowsky M.J."/>
        </authorList>
    </citation>
    <scope>NUCLEOTIDE SEQUENCE [LARGE SCALE GENOMIC DNA]</scope>
    <source>
        <strain evidence="3 5">S43</strain>
    </source>
</reference>
<sequence>MSTENIEQQVRLYGQPLSERFGAIVQAYGITQRRLAEVLGLSAPMLSQLNSGRRIKIGNPAVYERLVMLEQRIGTPDVEEVLAQVEASQPVLSTTQIQAGIHSETNAVAALATVVPQRELEVAVDLLGEGAPTLAKVVGLAVREAEHRQAVSAREGARG</sequence>
<dbReference type="EMBL" id="CP013254">
    <property type="protein sequence ID" value="ALU39381.1"/>
    <property type="molecule type" value="Genomic_DNA"/>
</dbReference>
<protein>
    <submittedName>
        <fullName evidence="1">DNA-binding protein</fullName>
    </submittedName>
</protein>
<dbReference type="Proteomes" id="UP000234632">
    <property type="component" value="Unassembled WGS sequence"/>
</dbReference>
<dbReference type="AlphaFoldDB" id="A0A0U3H8X3"/>
<name>A0A0U3H8X3_9MICC</name>
<dbReference type="SUPFAM" id="SSF47413">
    <property type="entry name" value="lambda repressor-like DNA-binding domains"/>
    <property type="match status" value="1"/>
</dbReference>
<gene>
    <name evidence="1" type="ORF">AS188_06010</name>
    <name evidence="3" type="ORF">AUQ48_00420</name>
    <name evidence="2" type="ORF">KFL01_29030</name>
</gene>
<dbReference type="RefSeq" id="WP_058858092.1">
    <property type="nucleotide sequence ID" value="NZ_BJZR01000139.1"/>
</dbReference>
<dbReference type="InterPro" id="IPR001387">
    <property type="entry name" value="Cro/C1-type_HTH"/>
</dbReference>
<proteinExistence type="predicted"/>
<evidence type="ECO:0000313" key="6">
    <source>
        <dbReference type="Proteomes" id="UP000321155"/>
    </source>
</evidence>
<dbReference type="InterPro" id="IPR010982">
    <property type="entry name" value="Lambda_DNA-bd_dom_sf"/>
</dbReference>
<reference evidence="2 6" key="3">
    <citation type="submission" date="2019-07" db="EMBL/GenBank/DDBJ databases">
        <title>Whole genome shotgun sequence of Kocuria flava NBRC 107626.</title>
        <authorList>
            <person name="Hosoyama A."/>
            <person name="Uohara A."/>
            <person name="Ohji S."/>
            <person name="Ichikawa N."/>
        </authorList>
    </citation>
    <scope>NUCLEOTIDE SEQUENCE [LARGE SCALE GENOMIC DNA]</scope>
    <source>
        <strain evidence="2 6">NBRC 107626</strain>
    </source>
</reference>
<dbReference type="EMBL" id="BJZR01000139">
    <property type="protein sequence ID" value="GEO93597.1"/>
    <property type="molecule type" value="Genomic_DNA"/>
</dbReference>
<keyword evidence="6" id="KW-1185">Reference proteome</keyword>
<dbReference type="CDD" id="cd00093">
    <property type="entry name" value="HTH_XRE"/>
    <property type="match status" value="1"/>
</dbReference>
<evidence type="ECO:0000313" key="4">
    <source>
        <dbReference type="Proteomes" id="UP000057181"/>
    </source>
</evidence>
<evidence type="ECO:0000313" key="1">
    <source>
        <dbReference type="EMBL" id="ALU39381.1"/>
    </source>
</evidence>
<accession>A0A0U3H8X3</accession>
<dbReference type="Proteomes" id="UP000057181">
    <property type="component" value="Chromosome"/>
</dbReference>
<organism evidence="1 4">
    <name type="scientific">Kocuria flava</name>
    <dbReference type="NCBI Taxonomy" id="446860"/>
    <lineage>
        <taxon>Bacteria</taxon>
        <taxon>Bacillati</taxon>
        <taxon>Actinomycetota</taxon>
        <taxon>Actinomycetes</taxon>
        <taxon>Micrococcales</taxon>
        <taxon>Micrococcaceae</taxon>
        <taxon>Kocuria</taxon>
    </lineage>
</organism>
<evidence type="ECO:0000313" key="5">
    <source>
        <dbReference type="Proteomes" id="UP000234632"/>
    </source>
</evidence>
<evidence type="ECO:0000313" key="2">
    <source>
        <dbReference type="EMBL" id="GEO93597.1"/>
    </source>
</evidence>
<keyword evidence="1" id="KW-0238">DNA-binding</keyword>
<dbReference type="EMBL" id="LOMZ01000001">
    <property type="protein sequence ID" value="PLC10996.1"/>
    <property type="molecule type" value="Genomic_DNA"/>
</dbReference>
<dbReference type="OrthoDB" id="3680625at2"/>
<dbReference type="Proteomes" id="UP000321155">
    <property type="component" value="Unassembled WGS sequence"/>
</dbReference>